<dbReference type="AlphaFoldDB" id="A0A2H3DJF5"/>
<dbReference type="SUPFAM" id="SSF53474">
    <property type="entry name" value="alpha/beta-Hydrolases"/>
    <property type="match status" value="1"/>
</dbReference>
<organism evidence="6 7">
    <name type="scientific">Armillaria gallica</name>
    <name type="common">Bulbous honey fungus</name>
    <name type="synonym">Armillaria bulbosa</name>
    <dbReference type="NCBI Taxonomy" id="47427"/>
    <lineage>
        <taxon>Eukaryota</taxon>
        <taxon>Fungi</taxon>
        <taxon>Dikarya</taxon>
        <taxon>Basidiomycota</taxon>
        <taxon>Agaricomycotina</taxon>
        <taxon>Agaricomycetes</taxon>
        <taxon>Agaricomycetidae</taxon>
        <taxon>Agaricales</taxon>
        <taxon>Marasmiineae</taxon>
        <taxon>Physalacriaceae</taxon>
        <taxon>Armillaria</taxon>
    </lineage>
</organism>
<gene>
    <name evidence="6" type="ORF">ARMGADRAFT_1079472</name>
</gene>
<evidence type="ECO:0000313" key="7">
    <source>
        <dbReference type="Proteomes" id="UP000217790"/>
    </source>
</evidence>
<evidence type="ECO:0000259" key="5">
    <source>
        <dbReference type="Pfam" id="PF08386"/>
    </source>
</evidence>
<proteinExistence type="inferred from homology"/>
<feature type="domain" description="Peptidase S33 tripeptidyl aminopeptidase-like C-terminal" evidence="5">
    <location>
        <begin position="480"/>
        <end position="575"/>
    </location>
</feature>
<evidence type="ECO:0000256" key="1">
    <source>
        <dbReference type="ARBA" id="ARBA00010088"/>
    </source>
</evidence>
<evidence type="ECO:0008006" key="8">
    <source>
        <dbReference type="Google" id="ProtNLM"/>
    </source>
</evidence>
<dbReference type="Proteomes" id="UP000217790">
    <property type="component" value="Unassembled WGS sequence"/>
</dbReference>
<accession>A0A2H3DJF5</accession>
<dbReference type="PANTHER" id="PTHR43248:SF25">
    <property type="entry name" value="AB HYDROLASE-1 DOMAIN-CONTAINING PROTEIN-RELATED"/>
    <property type="match status" value="1"/>
</dbReference>
<dbReference type="Pfam" id="PF00561">
    <property type="entry name" value="Abhydrolase_1"/>
    <property type="match status" value="1"/>
</dbReference>
<dbReference type="GO" id="GO:0016787">
    <property type="term" value="F:hydrolase activity"/>
    <property type="evidence" value="ECO:0007669"/>
    <property type="project" value="UniProtKB-KW"/>
</dbReference>
<keyword evidence="2" id="KW-0378">Hydrolase</keyword>
<keyword evidence="3" id="KW-0812">Transmembrane</keyword>
<keyword evidence="7" id="KW-1185">Reference proteome</keyword>
<keyword evidence="3" id="KW-0472">Membrane</keyword>
<protein>
    <recommendedName>
        <fullName evidence="8">Alpha/beta-hydrolase</fullName>
    </recommendedName>
</protein>
<dbReference type="InParanoid" id="A0A2H3DJF5"/>
<evidence type="ECO:0000259" key="4">
    <source>
        <dbReference type="Pfam" id="PF00561"/>
    </source>
</evidence>
<name>A0A2H3DJF5_ARMGA</name>
<reference evidence="7" key="1">
    <citation type="journal article" date="2017" name="Nat. Ecol. Evol.">
        <title>Genome expansion and lineage-specific genetic innovations in the forest pathogenic fungi Armillaria.</title>
        <authorList>
            <person name="Sipos G."/>
            <person name="Prasanna A.N."/>
            <person name="Walter M.C."/>
            <person name="O'Connor E."/>
            <person name="Balint B."/>
            <person name="Krizsan K."/>
            <person name="Kiss B."/>
            <person name="Hess J."/>
            <person name="Varga T."/>
            <person name="Slot J."/>
            <person name="Riley R."/>
            <person name="Boka B."/>
            <person name="Rigling D."/>
            <person name="Barry K."/>
            <person name="Lee J."/>
            <person name="Mihaltcheva S."/>
            <person name="LaButti K."/>
            <person name="Lipzen A."/>
            <person name="Waldron R."/>
            <person name="Moloney N.M."/>
            <person name="Sperisen C."/>
            <person name="Kredics L."/>
            <person name="Vagvoelgyi C."/>
            <person name="Patrignani A."/>
            <person name="Fitzpatrick D."/>
            <person name="Nagy I."/>
            <person name="Doyle S."/>
            <person name="Anderson J.B."/>
            <person name="Grigoriev I.V."/>
            <person name="Gueldener U."/>
            <person name="Muensterkoetter M."/>
            <person name="Nagy L.G."/>
        </authorList>
    </citation>
    <scope>NUCLEOTIDE SEQUENCE [LARGE SCALE GENOMIC DNA]</scope>
    <source>
        <strain evidence="7">Ar21-2</strain>
    </source>
</reference>
<dbReference type="PANTHER" id="PTHR43248">
    <property type="entry name" value="2-SUCCINYL-6-HYDROXY-2,4-CYCLOHEXADIENE-1-CARBOXYLATE SYNTHASE"/>
    <property type="match status" value="1"/>
</dbReference>
<dbReference type="InterPro" id="IPR000073">
    <property type="entry name" value="AB_hydrolase_1"/>
</dbReference>
<dbReference type="OrthoDB" id="425534at2759"/>
<sequence length="619" mass="67880">MLKFEDAPTSAARPVRCRNQMKYLLAGFVLVLFGVYHLSGLLRVSHLCVSQSSKQVAKDPGEIIWEPCPGDEYAGLDCGSVVVPKDYFNPSAGTSTIAFARHNATRNRKGSVFLNPGGPGGSGMYFLIRAREYITELLGDHWDLIGFDPRGIGRSTPATKCFSSALEAQLFAANTVIEQGITVSSISNLSSPFLRDQLVEQHKQFLALKKSQAESCGKQMGDELRYMGTATVVRDMDFMSEVFDGEGAKMSVVSFSWPHDFLAYSPSNYWGGSYGSILGAYLVNMLPHRIGYSVIDGIADPINWSSEPSHKWPYNWLSSTEKTYRMYLEDCSRAGPALCPLAKYQDEPWTNLEQRLEQFFDHLALEPLATSSSLRPGYLTSGAARSLLLIHLERPGMWPASAKAFAEAMSGNGTQLYNWIIPPSGISHENDVARLAVTCLDSPPPTSIKDFPSAEDLAEEGLKTLREVSPHFGMSTGMYEPDGGCQYWPAKGPERFTGPWNATLDIPMLIISNTADPVTPISSGLLINSLMPDSSVLVIQESPGHTSSSMVSLCTMKLQHQYMSEGIVPANGTRCAVDNPTFPKPEFWREQMDALSVEDAKLMKAAIGIEAALFESRIA</sequence>
<feature type="domain" description="AB hydrolase-1" evidence="4">
    <location>
        <begin position="112"/>
        <end position="333"/>
    </location>
</feature>
<dbReference type="STRING" id="47427.A0A2H3DJF5"/>
<evidence type="ECO:0000256" key="3">
    <source>
        <dbReference type="SAM" id="Phobius"/>
    </source>
</evidence>
<dbReference type="InterPro" id="IPR013595">
    <property type="entry name" value="Pept_S33_TAP-like_C"/>
</dbReference>
<evidence type="ECO:0000313" key="6">
    <source>
        <dbReference type="EMBL" id="PBK93984.1"/>
    </source>
</evidence>
<comment type="similarity">
    <text evidence="1">Belongs to the peptidase S33 family.</text>
</comment>
<dbReference type="Gene3D" id="3.40.50.1820">
    <property type="entry name" value="alpha/beta hydrolase"/>
    <property type="match status" value="1"/>
</dbReference>
<dbReference type="InterPro" id="IPR051601">
    <property type="entry name" value="Serine_prot/Carboxylest_S33"/>
</dbReference>
<dbReference type="Pfam" id="PF08386">
    <property type="entry name" value="Abhydrolase_4"/>
    <property type="match status" value="1"/>
</dbReference>
<keyword evidence="3" id="KW-1133">Transmembrane helix</keyword>
<feature type="transmembrane region" description="Helical" evidence="3">
    <location>
        <begin position="23"/>
        <end position="42"/>
    </location>
</feature>
<dbReference type="OMA" id="CNDVAWP"/>
<evidence type="ECO:0000256" key="2">
    <source>
        <dbReference type="ARBA" id="ARBA00022801"/>
    </source>
</evidence>
<dbReference type="EMBL" id="KZ293655">
    <property type="protein sequence ID" value="PBK93984.1"/>
    <property type="molecule type" value="Genomic_DNA"/>
</dbReference>
<dbReference type="InterPro" id="IPR029058">
    <property type="entry name" value="AB_hydrolase_fold"/>
</dbReference>